<proteinExistence type="inferred from homology"/>
<evidence type="ECO:0000256" key="3">
    <source>
        <dbReference type="ARBA" id="ARBA00012643"/>
    </source>
</evidence>
<evidence type="ECO:0000313" key="8">
    <source>
        <dbReference type="EMBL" id="QCP09431.1"/>
    </source>
</evidence>
<feature type="chain" id="PRO_5045933516" description="5'-nucleotidase" evidence="6">
    <location>
        <begin position="25"/>
        <end position="320"/>
    </location>
</feature>
<evidence type="ECO:0000256" key="6">
    <source>
        <dbReference type="SAM" id="SignalP"/>
    </source>
</evidence>
<evidence type="ECO:0000256" key="4">
    <source>
        <dbReference type="ARBA" id="ARBA00022723"/>
    </source>
</evidence>
<evidence type="ECO:0000256" key="2">
    <source>
        <dbReference type="ARBA" id="ARBA00011062"/>
    </source>
</evidence>
<feature type="signal peptide" evidence="6">
    <location>
        <begin position="1"/>
        <end position="24"/>
    </location>
</feature>
<evidence type="ECO:0000256" key="1">
    <source>
        <dbReference type="ARBA" id="ARBA00000815"/>
    </source>
</evidence>
<dbReference type="InterPro" id="IPR002828">
    <property type="entry name" value="SurE-like_Pase/nucleotidase"/>
</dbReference>
<organism evidence="8 9">
    <name type="scientific">Pseudoduganella umbonata</name>
    <dbReference type="NCBI Taxonomy" id="864828"/>
    <lineage>
        <taxon>Bacteria</taxon>
        <taxon>Pseudomonadati</taxon>
        <taxon>Pseudomonadota</taxon>
        <taxon>Betaproteobacteria</taxon>
        <taxon>Burkholderiales</taxon>
        <taxon>Oxalobacteraceae</taxon>
        <taxon>Telluria group</taxon>
        <taxon>Pseudoduganella</taxon>
    </lineage>
</organism>
<evidence type="ECO:0000256" key="5">
    <source>
        <dbReference type="ARBA" id="ARBA00022801"/>
    </source>
</evidence>
<protein>
    <recommendedName>
        <fullName evidence="3">5'-nucleotidase</fullName>
        <ecNumber evidence="3">3.1.3.5</ecNumber>
    </recommendedName>
</protein>
<name>A0ABX5UGD0_9BURK</name>
<dbReference type="Pfam" id="PF01975">
    <property type="entry name" value="SurE"/>
    <property type="match status" value="1"/>
</dbReference>
<dbReference type="SUPFAM" id="SSF64167">
    <property type="entry name" value="SurE-like"/>
    <property type="match status" value="1"/>
</dbReference>
<sequence length="320" mass="33083">MEKEVMNRFTIGAALALCASPALALNIVLANDDGLTSNLKALYDELKAAGHSVIVSVPCTGQSGRSSAIVMYSTTTIVADNDKTQIEAEGGCHNGAAPLGAPAVGPFTKNGYTNGDYHYVHGTPVMALMYGLDVLAPARWGKAPDLVLSGPNEGQNVGKVVINSGTIGNVQFAAGRGLPAIALSAGSNTADNTGLANPASRVVAQLATRLLATLQAKAGSAALLPAGVALNVNFPDTPTASTGWAFARQGTYDTYQLKFSKAAPWGLSGAAPGAPTADQAEDEALVYKSRIAVTAMQVGYEQRPAGQQWLRLRLRDLFAQ</sequence>
<feature type="domain" description="Survival protein SurE-like phosphatase/nucleotidase" evidence="7">
    <location>
        <begin position="27"/>
        <end position="252"/>
    </location>
</feature>
<dbReference type="EMBL" id="CP040017">
    <property type="protein sequence ID" value="QCP09431.1"/>
    <property type="molecule type" value="Genomic_DNA"/>
</dbReference>
<reference evidence="8 9" key="1">
    <citation type="submission" date="2019-05" db="EMBL/GenBank/DDBJ databases">
        <title>Draft Genome Sequences of Six Type Strains of the Genus Massilia.</title>
        <authorList>
            <person name="Miess H."/>
            <person name="Frediansyhah A."/>
            <person name="Gross H."/>
        </authorList>
    </citation>
    <scope>NUCLEOTIDE SEQUENCE [LARGE SCALE GENOMIC DNA]</scope>
    <source>
        <strain evidence="8 9">DSMZ 26121</strain>
    </source>
</reference>
<dbReference type="InterPro" id="IPR036523">
    <property type="entry name" value="SurE-like_sf"/>
</dbReference>
<keyword evidence="6" id="KW-0732">Signal</keyword>
<comment type="catalytic activity">
    <reaction evidence="1">
        <text>a ribonucleoside 5'-phosphate + H2O = a ribonucleoside + phosphate</text>
        <dbReference type="Rhea" id="RHEA:12484"/>
        <dbReference type="ChEBI" id="CHEBI:15377"/>
        <dbReference type="ChEBI" id="CHEBI:18254"/>
        <dbReference type="ChEBI" id="CHEBI:43474"/>
        <dbReference type="ChEBI" id="CHEBI:58043"/>
        <dbReference type="EC" id="3.1.3.5"/>
    </reaction>
</comment>
<keyword evidence="9" id="KW-1185">Reference proteome</keyword>
<dbReference type="PANTHER" id="PTHR30457">
    <property type="entry name" value="5'-NUCLEOTIDASE SURE"/>
    <property type="match status" value="1"/>
</dbReference>
<dbReference type="EC" id="3.1.3.5" evidence="3"/>
<dbReference type="PANTHER" id="PTHR30457:SF0">
    <property type="entry name" value="PHOSPHATASE, PUTATIVE (AFU_ORTHOLOGUE AFUA_4G01070)-RELATED"/>
    <property type="match status" value="1"/>
</dbReference>
<dbReference type="Gene3D" id="3.40.1210.10">
    <property type="entry name" value="Survival protein SurE-like phosphatase/nucleotidase"/>
    <property type="match status" value="1"/>
</dbReference>
<keyword evidence="5" id="KW-0378">Hydrolase</keyword>
<keyword evidence="4" id="KW-0479">Metal-binding</keyword>
<gene>
    <name evidence="8" type="ORF">FCL38_02580</name>
</gene>
<comment type="similarity">
    <text evidence="2">Belongs to the SurE nucleotidase family.</text>
</comment>
<evidence type="ECO:0000259" key="7">
    <source>
        <dbReference type="Pfam" id="PF01975"/>
    </source>
</evidence>
<dbReference type="InterPro" id="IPR030048">
    <property type="entry name" value="SurE"/>
</dbReference>
<accession>A0ABX5UGD0</accession>
<dbReference type="Proteomes" id="UP000298763">
    <property type="component" value="Chromosome"/>
</dbReference>
<evidence type="ECO:0000313" key="9">
    <source>
        <dbReference type="Proteomes" id="UP000298763"/>
    </source>
</evidence>